<keyword evidence="1" id="KW-0812">Transmembrane</keyword>
<keyword evidence="3" id="KW-1185">Reference proteome</keyword>
<keyword evidence="2" id="KW-0378">Hydrolase</keyword>
<evidence type="ECO:0000313" key="2">
    <source>
        <dbReference type="EMBL" id="MBB5836930.1"/>
    </source>
</evidence>
<dbReference type="EMBL" id="JACHMY010000001">
    <property type="protein sequence ID" value="MBB5836930.1"/>
    <property type="molecule type" value="Genomic_DNA"/>
</dbReference>
<reference evidence="2 3" key="1">
    <citation type="submission" date="2020-08" db="EMBL/GenBank/DDBJ databases">
        <title>Sequencing the genomes of 1000 actinobacteria strains.</title>
        <authorList>
            <person name="Klenk H.-P."/>
        </authorList>
    </citation>
    <scope>NUCLEOTIDE SEQUENCE [LARGE SCALE GENOMIC DNA]</scope>
    <source>
        <strain evidence="2 3">DSM 28967</strain>
    </source>
</reference>
<name>A0A7W9J7R0_9ACTN</name>
<keyword evidence="2" id="KW-0645">Protease</keyword>
<dbReference type="AlphaFoldDB" id="A0A7W9J7R0"/>
<proteinExistence type="predicted"/>
<evidence type="ECO:0000256" key="1">
    <source>
        <dbReference type="SAM" id="Phobius"/>
    </source>
</evidence>
<keyword evidence="1" id="KW-0472">Membrane</keyword>
<sequence>MRAYLTAPVWALVLLAGLPVGALIALLIVLSGDTVTFAVVFGAAVGLLFGLVIAVGSHRHRRDLRPLLDRLPEPGWTLARAAARDGQVPTDPEVRAAAIELLDLRIRNLRRARTGLVLVLGLNLLIALVNIALGNWWFILAALAWAAGLLERWQAPRRLHRRREFLAAEQTLP</sequence>
<evidence type="ECO:0000313" key="3">
    <source>
        <dbReference type="Proteomes" id="UP000549971"/>
    </source>
</evidence>
<feature type="transmembrane region" description="Helical" evidence="1">
    <location>
        <begin position="114"/>
        <end position="131"/>
    </location>
</feature>
<comment type="caution">
    <text evidence="2">The sequence shown here is derived from an EMBL/GenBank/DDBJ whole genome shotgun (WGS) entry which is preliminary data.</text>
</comment>
<dbReference type="RefSeq" id="WP_184796525.1">
    <property type="nucleotide sequence ID" value="NZ_JACHMY010000001.1"/>
</dbReference>
<dbReference type="GO" id="GO:0006508">
    <property type="term" value="P:proteolysis"/>
    <property type="evidence" value="ECO:0007669"/>
    <property type="project" value="UniProtKB-KW"/>
</dbReference>
<dbReference type="Proteomes" id="UP000549971">
    <property type="component" value="Unassembled WGS sequence"/>
</dbReference>
<dbReference type="GO" id="GO:0008233">
    <property type="term" value="F:peptidase activity"/>
    <property type="evidence" value="ECO:0007669"/>
    <property type="project" value="UniProtKB-KW"/>
</dbReference>
<protein>
    <submittedName>
        <fullName evidence="2">Membrane associated rhomboid family serine protease</fullName>
    </submittedName>
</protein>
<keyword evidence="1" id="KW-1133">Transmembrane helix</keyword>
<feature type="transmembrane region" description="Helical" evidence="1">
    <location>
        <begin position="35"/>
        <end position="55"/>
    </location>
</feature>
<accession>A0A7W9J7R0</accession>
<feature type="transmembrane region" description="Helical" evidence="1">
    <location>
        <begin position="7"/>
        <end position="29"/>
    </location>
</feature>
<gene>
    <name evidence="2" type="ORF">HDA39_003664</name>
</gene>
<organism evidence="2 3">
    <name type="scientific">Kribbella italica</name>
    <dbReference type="NCBI Taxonomy" id="1540520"/>
    <lineage>
        <taxon>Bacteria</taxon>
        <taxon>Bacillati</taxon>
        <taxon>Actinomycetota</taxon>
        <taxon>Actinomycetes</taxon>
        <taxon>Propionibacteriales</taxon>
        <taxon>Kribbellaceae</taxon>
        <taxon>Kribbella</taxon>
    </lineage>
</organism>